<feature type="domain" description="Ribonucleotide reductase large subunit N-terminal" evidence="6">
    <location>
        <begin position="101"/>
        <end position="170"/>
    </location>
</feature>
<dbReference type="Pfam" id="PF02867">
    <property type="entry name" value="Ribonuc_red_lgC"/>
    <property type="match status" value="2"/>
</dbReference>
<dbReference type="GO" id="GO:0005524">
    <property type="term" value="F:ATP binding"/>
    <property type="evidence" value="ECO:0007669"/>
    <property type="project" value="InterPro"/>
</dbReference>
<dbReference type="GO" id="GO:0005971">
    <property type="term" value="C:ribonucleoside-diphosphate reductase complex"/>
    <property type="evidence" value="ECO:0007669"/>
    <property type="project" value="TreeGrafter"/>
</dbReference>
<gene>
    <name evidence="8" type="ORF">D9619_012395</name>
</gene>
<dbReference type="InterPro" id="IPR013509">
    <property type="entry name" value="RNR_lsu_N"/>
</dbReference>
<dbReference type="SUPFAM" id="SSF51998">
    <property type="entry name" value="PFL-like glycyl radical enzymes"/>
    <property type="match status" value="1"/>
</dbReference>
<keyword evidence="4" id="KW-0215">Deoxyribonucleotide synthesis</keyword>
<dbReference type="PANTHER" id="PTHR11573:SF6">
    <property type="entry name" value="RIBONUCLEOSIDE-DIPHOSPHATE REDUCTASE LARGE SUBUNIT"/>
    <property type="match status" value="1"/>
</dbReference>
<dbReference type="InterPro" id="IPR000788">
    <property type="entry name" value="RNR_lg_C"/>
</dbReference>
<dbReference type="Pfam" id="PF00317">
    <property type="entry name" value="Ribonuc_red_lgN"/>
    <property type="match status" value="1"/>
</dbReference>
<feature type="region of interest" description="Disordered" evidence="5">
    <location>
        <begin position="744"/>
        <end position="806"/>
    </location>
</feature>
<evidence type="ECO:0000256" key="5">
    <source>
        <dbReference type="SAM" id="MobiDB-lite"/>
    </source>
</evidence>
<keyword evidence="9" id="KW-1185">Reference proteome</keyword>
<proteinExistence type="inferred from homology"/>
<dbReference type="SUPFAM" id="SSF48168">
    <property type="entry name" value="R1 subunit of ribonucleotide reductase, N-terminal domain"/>
    <property type="match status" value="1"/>
</dbReference>
<reference evidence="8 9" key="1">
    <citation type="journal article" date="2020" name="ISME J.">
        <title>Uncovering the hidden diversity of litter-decomposition mechanisms in mushroom-forming fungi.</title>
        <authorList>
            <person name="Floudas D."/>
            <person name="Bentzer J."/>
            <person name="Ahren D."/>
            <person name="Johansson T."/>
            <person name="Persson P."/>
            <person name="Tunlid A."/>
        </authorList>
    </citation>
    <scope>NUCLEOTIDE SEQUENCE [LARGE SCALE GENOMIC DNA]</scope>
    <source>
        <strain evidence="8 9">CBS 101986</strain>
    </source>
</reference>
<comment type="catalytic activity">
    <reaction evidence="4">
        <text>a 2'-deoxyribonucleoside 5'-diphosphate + [thioredoxin]-disulfide + H2O = a ribonucleoside 5'-diphosphate + [thioredoxin]-dithiol</text>
        <dbReference type="Rhea" id="RHEA:23252"/>
        <dbReference type="Rhea" id="RHEA-COMP:10698"/>
        <dbReference type="Rhea" id="RHEA-COMP:10700"/>
        <dbReference type="ChEBI" id="CHEBI:15377"/>
        <dbReference type="ChEBI" id="CHEBI:29950"/>
        <dbReference type="ChEBI" id="CHEBI:50058"/>
        <dbReference type="ChEBI" id="CHEBI:57930"/>
        <dbReference type="ChEBI" id="CHEBI:73316"/>
        <dbReference type="EC" id="1.17.4.1"/>
    </reaction>
</comment>
<evidence type="ECO:0000256" key="2">
    <source>
        <dbReference type="ARBA" id="ARBA00012274"/>
    </source>
</evidence>
<dbReference type="InterPro" id="IPR039718">
    <property type="entry name" value="Rrm1"/>
</dbReference>
<evidence type="ECO:0000313" key="8">
    <source>
        <dbReference type="EMBL" id="KAF5309400.1"/>
    </source>
</evidence>
<dbReference type="UniPathway" id="UPA00326"/>
<dbReference type="GO" id="GO:0004748">
    <property type="term" value="F:ribonucleoside-diphosphate reductase activity, thioredoxin disulfide as acceptor"/>
    <property type="evidence" value="ECO:0007669"/>
    <property type="project" value="UniProtKB-EC"/>
</dbReference>
<dbReference type="GO" id="GO:0009263">
    <property type="term" value="P:deoxyribonucleotide biosynthetic process"/>
    <property type="evidence" value="ECO:0007669"/>
    <property type="project" value="UniProtKB-KW"/>
</dbReference>
<organism evidence="8 9">
    <name type="scientific">Psilocybe cf. subviscida</name>
    <dbReference type="NCBI Taxonomy" id="2480587"/>
    <lineage>
        <taxon>Eukaryota</taxon>
        <taxon>Fungi</taxon>
        <taxon>Dikarya</taxon>
        <taxon>Basidiomycota</taxon>
        <taxon>Agaricomycotina</taxon>
        <taxon>Agaricomycetes</taxon>
        <taxon>Agaricomycetidae</taxon>
        <taxon>Agaricales</taxon>
        <taxon>Agaricineae</taxon>
        <taxon>Strophariaceae</taxon>
        <taxon>Psilocybe</taxon>
    </lineage>
</organism>
<comment type="function">
    <text evidence="4">Provides the precursors necessary for DNA synthesis. Catalyzes the biosynthesis of deoxyribonucleotides from the corresponding ribonucleotides.</text>
</comment>
<protein>
    <recommendedName>
        <fullName evidence="2 4">Ribonucleoside-diphosphate reductase</fullName>
        <ecNumber evidence="2 4">1.17.4.1</ecNumber>
    </recommendedName>
</protein>
<evidence type="ECO:0000256" key="3">
    <source>
        <dbReference type="ARBA" id="ARBA00023002"/>
    </source>
</evidence>
<sequence length="806" mass="87864">MGQILGDMERVLSTETQSSKLDRMLADTTAKLAMLHPAYDLVAAQIELDCICKATPFKFSDACNHLAAHPNPVLTEKFMTDLAANQEYIDIMVAGACTPQYSYSGLLLMKSDMLLRRNGELVERPEYSYMRVAIALHGQDALRVMATFEHLLHGYYIHSPATMVQAGTTCGSLTSSHLIHLNSTTSTISAFNALHQTAAIGAAGGAVSVNFSSVPSIGADIGGIPSLGIPPLLDLYNAAAAANVSDLTGTNTEVAAYVQAWHGDIFTVLETIQAQALSKRLRYGLIVPDIFMQRAKQNVKWSLFSPSDVPLLENRYGAAFDAAYLAAEADIRIPRSTIAARSLLMRSNQQNMGMITHGDVFGATTQCSTPSETATTSEASLILPVFIQYGKVDYTELAEITKALTVNLNRVIDSSKAPSIEASVGSRHQRAISIGIQGLGEALLKLQIPYKSPEARDIAKQIMMTIYNSSVRASVYFARDHGAYGHFGGSPLSRGEYMFNLCGQPQDNRLHNWETLRTEIATYGTANSVFTSLMPMDAMLNVASLDSTIGPINSVIQKHGVFSGSYNMINPILVEWLTAIDVWTEDIRVQIMRGKGRLDFPYSVYTALTDHDLGSIAYIKQIPRQTSWELGPEAVIDMAITAAPYVCQGQSLDLHLQNPCMDRIMDMHYRSWAGGLKTGIFTLKTRSESAAYVMPSPARSRNPIDSQKAICSIVLPRLIITHDASTSSAPAIVSHVATLQSLETNVNADDNNSESDDSDIYGPDNSEDADADYDEDADDEAANETTSEEIDELMYDPMEFIEAGEY</sequence>
<feature type="domain" description="Ribonucleotide reductase large subunit C-terminal" evidence="7">
    <location>
        <begin position="186"/>
        <end position="346"/>
    </location>
</feature>
<dbReference type="PRINTS" id="PR01183">
    <property type="entry name" value="RIBORDTASEM1"/>
</dbReference>
<dbReference type="EC" id="1.17.4.1" evidence="2 4"/>
<name>A0A8H5ER74_9AGAR</name>
<keyword evidence="3 4" id="KW-0560">Oxidoreductase</keyword>
<dbReference type="EMBL" id="JAACJJ010000059">
    <property type="protein sequence ID" value="KAF5309400.1"/>
    <property type="molecule type" value="Genomic_DNA"/>
</dbReference>
<evidence type="ECO:0000256" key="4">
    <source>
        <dbReference type="RuleBase" id="RU003410"/>
    </source>
</evidence>
<evidence type="ECO:0000256" key="1">
    <source>
        <dbReference type="ARBA" id="ARBA00010406"/>
    </source>
</evidence>
<comment type="similarity">
    <text evidence="1 4">Belongs to the ribonucleoside diphosphate reductase large chain family.</text>
</comment>
<feature type="compositionally biased region" description="Acidic residues" evidence="5">
    <location>
        <begin position="751"/>
        <end position="794"/>
    </location>
</feature>
<evidence type="ECO:0000259" key="6">
    <source>
        <dbReference type="Pfam" id="PF00317"/>
    </source>
</evidence>
<dbReference type="Proteomes" id="UP000567179">
    <property type="component" value="Unassembled WGS sequence"/>
</dbReference>
<dbReference type="PANTHER" id="PTHR11573">
    <property type="entry name" value="RIBONUCLEOSIDE-DIPHOSPHATE REDUCTASE LARGE CHAIN"/>
    <property type="match status" value="1"/>
</dbReference>
<evidence type="ECO:0000313" key="9">
    <source>
        <dbReference type="Proteomes" id="UP000567179"/>
    </source>
</evidence>
<accession>A0A8H5ER74</accession>
<evidence type="ECO:0000259" key="7">
    <source>
        <dbReference type="Pfam" id="PF02867"/>
    </source>
</evidence>
<dbReference type="OrthoDB" id="3000483at2759"/>
<dbReference type="InterPro" id="IPR008926">
    <property type="entry name" value="RNR_R1-su_N"/>
</dbReference>
<comment type="caution">
    <text evidence="8">The sequence shown here is derived from an EMBL/GenBank/DDBJ whole genome shotgun (WGS) entry which is preliminary data.</text>
</comment>
<dbReference type="AlphaFoldDB" id="A0A8H5ER74"/>
<dbReference type="Gene3D" id="3.20.70.20">
    <property type="match status" value="1"/>
</dbReference>
<feature type="domain" description="Ribonucleotide reductase large subunit C-terminal" evidence="7">
    <location>
        <begin position="363"/>
        <end position="680"/>
    </location>
</feature>